<dbReference type="PROSITE" id="PS00107">
    <property type="entry name" value="PROTEIN_KINASE_ATP"/>
    <property type="match status" value="1"/>
</dbReference>
<reference evidence="10" key="1">
    <citation type="journal article" date="2019" name="Int. J. Syst. Evol. Microbiol.">
        <title>The Global Catalogue of Microorganisms (GCM) 10K type strain sequencing project: providing services to taxonomists for standard genome sequencing and annotation.</title>
        <authorList>
            <consortium name="The Broad Institute Genomics Platform"/>
            <consortium name="The Broad Institute Genome Sequencing Center for Infectious Disease"/>
            <person name="Wu L."/>
            <person name="Ma J."/>
        </authorList>
    </citation>
    <scope>NUCLEOTIDE SEQUENCE [LARGE SCALE GENOMIC DNA]</scope>
    <source>
        <strain evidence="10">JCM 3369</strain>
    </source>
</reference>
<dbReference type="SUPFAM" id="SSF56112">
    <property type="entry name" value="Protein kinase-like (PK-like)"/>
    <property type="match status" value="1"/>
</dbReference>
<feature type="binding site" evidence="5">
    <location>
        <position position="35"/>
    </location>
    <ligand>
        <name>ATP</name>
        <dbReference type="ChEBI" id="CHEBI:30616"/>
    </ligand>
</feature>
<evidence type="ECO:0000256" key="7">
    <source>
        <dbReference type="SAM" id="Phobius"/>
    </source>
</evidence>
<dbReference type="CDD" id="cd14014">
    <property type="entry name" value="STKc_PknB_like"/>
    <property type="match status" value="1"/>
</dbReference>
<evidence type="ECO:0000256" key="5">
    <source>
        <dbReference type="PROSITE-ProRule" id="PRU10141"/>
    </source>
</evidence>
<feature type="transmembrane region" description="Helical" evidence="7">
    <location>
        <begin position="400"/>
        <end position="433"/>
    </location>
</feature>
<evidence type="ECO:0000259" key="8">
    <source>
        <dbReference type="PROSITE" id="PS50011"/>
    </source>
</evidence>
<dbReference type="InterPro" id="IPR017441">
    <property type="entry name" value="Protein_kinase_ATP_BS"/>
</dbReference>
<dbReference type="RefSeq" id="WP_122823004.1">
    <property type="nucleotide sequence ID" value="NZ_CP033325.1"/>
</dbReference>
<evidence type="ECO:0000256" key="1">
    <source>
        <dbReference type="ARBA" id="ARBA00022679"/>
    </source>
</evidence>
<dbReference type="InterPro" id="IPR011009">
    <property type="entry name" value="Kinase-like_dom_sf"/>
</dbReference>
<evidence type="ECO:0000313" key="9">
    <source>
        <dbReference type="EMBL" id="MFC4553765.1"/>
    </source>
</evidence>
<dbReference type="InterPro" id="IPR000719">
    <property type="entry name" value="Prot_kinase_dom"/>
</dbReference>
<sequence>MEAIGGYRLVRRLGAGGMGTVHEAVDAEGRHVAIKVLHPAISADPAARERLRREVALLHRVRGARAARVLDAEVDDVEAFVVTELIDGPTLEEHVRATGPLAADELAELAHGLADGLTAIHRAGVSHRDLKPGNVMLSADGPVIIDFGIAQVADDVRLTQTGLVTGTPGYLAPEIVAGGDPGPGGDWWSWAAVLVFAATGRPPFGRGPLAAVLTRVGNHEVDTEGLDDDLAAALRSALDPEPRRRLWPDAVLAVVDGDTADLDAALASLEEPPGGVPGQAGREAAAGPATSVLPSYPPTRAMPASWAGAAADVTQVAPAQRTDWPPPVTSQPRYVAEHAPVEQWQPEQWQPEPWAGGPGAAPSGGPAAGPPAPWPRAVATEMEVPAWLVPPRRRPGTVALLGVGVSAVAAAAPGAWAILTLTLLVVLGTLGQASRARRAWRLRRGLRRGDTTRAALASPWFLVRAAVGAIPGVLVGGALAAAGWLFAGAATSAQDAALPLLVWAIAALVTAVAWCAPTSGAAREGARVVLAGLGAPGRATLTVLALAGAAVVAVLVLDGAVTVPVWSPLPPPPDVL</sequence>
<dbReference type="Pfam" id="PF00069">
    <property type="entry name" value="Pkinase"/>
    <property type="match status" value="1"/>
</dbReference>
<evidence type="ECO:0000313" key="10">
    <source>
        <dbReference type="Proteomes" id="UP001595955"/>
    </source>
</evidence>
<keyword evidence="2 5" id="KW-0547">Nucleotide-binding</keyword>
<keyword evidence="7" id="KW-1133">Transmembrane helix</keyword>
<dbReference type="SMART" id="SM00220">
    <property type="entry name" value="S_TKc"/>
    <property type="match status" value="1"/>
</dbReference>
<feature type="transmembrane region" description="Helical" evidence="7">
    <location>
        <begin position="543"/>
        <end position="566"/>
    </location>
</feature>
<dbReference type="PROSITE" id="PS50011">
    <property type="entry name" value="PROTEIN_KINASE_DOM"/>
    <property type="match status" value="1"/>
</dbReference>
<keyword evidence="7" id="KW-0812">Transmembrane</keyword>
<dbReference type="EC" id="2.7.11.1" evidence="9"/>
<proteinExistence type="predicted"/>
<evidence type="ECO:0000256" key="3">
    <source>
        <dbReference type="ARBA" id="ARBA00022777"/>
    </source>
</evidence>
<protein>
    <submittedName>
        <fullName evidence="9">Serine/threonine-protein kinase</fullName>
        <ecNumber evidence="9">2.7.11.1</ecNumber>
    </submittedName>
</protein>
<evidence type="ECO:0000256" key="2">
    <source>
        <dbReference type="ARBA" id="ARBA00022741"/>
    </source>
</evidence>
<gene>
    <name evidence="9" type="ORF">ACFO3F_00760</name>
</gene>
<keyword evidence="4 5" id="KW-0067">ATP-binding</keyword>
<accession>A0ABV9D4T7</accession>
<dbReference type="EMBL" id="JBHSGF010000001">
    <property type="protein sequence ID" value="MFC4553765.1"/>
    <property type="molecule type" value="Genomic_DNA"/>
</dbReference>
<dbReference type="PROSITE" id="PS00108">
    <property type="entry name" value="PROTEIN_KINASE_ST"/>
    <property type="match status" value="1"/>
</dbReference>
<dbReference type="InterPro" id="IPR008271">
    <property type="entry name" value="Ser/Thr_kinase_AS"/>
</dbReference>
<dbReference type="PANTHER" id="PTHR43289">
    <property type="entry name" value="MITOGEN-ACTIVATED PROTEIN KINASE KINASE KINASE 20-RELATED"/>
    <property type="match status" value="1"/>
</dbReference>
<name>A0ABV9D4T7_9MICO</name>
<feature type="transmembrane region" description="Helical" evidence="7">
    <location>
        <begin position="500"/>
        <end position="522"/>
    </location>
</feature>
<keyword evidence="1 9" id="KW-0808">Transferase</keyword>
<dbReference type="Gene3D" id="3.30.200.20">
    <property type="entry name" value="Phosphorylase Kinase, domain 1"/>
    <property type="match status" value="1"/>
</dbReference>
<dbReference type="Proteomes" id="UP001595955">
    <property type="component" value="Unassembled WGS sequence"/>
</dbReference>
<keyword evidence="7" id="KW-0472">Membrane</keyword>
<keyword evidence="3 9" id="KW-0418">Kinase</keyword>
<feature type="region of interest" description="Disordered" evidence="6">
    <location>
        <begin position="349"/>
        <end position="371"/>
    </location>
</feature>
<dbReference type="GO" id="GO:0004674">
    <property type="term" value="F:protein serine/threonine kinase activity"/>
    <property type="evidence" value="ECO:0007669"/>
    <property type="project" value="UniProtKB-EC"/>
</dbReference>
<feature type="transmembrane region" description="Helical" evidence="7">
    <location>
        <begin position="454"/>
        <end position="480"/>
    </location>
</feature>
<evidence type="ECO:0000256" key="6">
    <source>
        <dbReference type="SAM" id="MobiDB-lite"/>
    </source>
</evidence>
<feature type="compositionally biased region" description="Low complexity" evidence="6">
    <location>
        <begin position="349"/>
        <end position="365"/>
    </location>
</feature>
<dbReference type="Gene3D" id="1.10.510.10">
    <property type="entry name" value="Transferase(Phosphotransferase) domain 1"/>
    <property type="match status" value="1"/>
</dbReference>
<organism evidence="9 10">
    <name type="scientific">Georgenia faecalis</name>
    <dbReference type="NCBI Taxonomy" id="2483799"/>
    <lineage>
        <taxon>Bacteria</taxon>
        <taxon>Bacillati</taxon>
        <taxon>Actinomycetota</taxon>
        <taxon>Actinomycetes</taxon>
        <taxon>Micrococcales</taxon>
        <taxon>Bogoriellaceae</taxon>
        <taxon>Georgenia</taxon>
    </lineage>
</organism>
<dbReference type="PANTHER" id="PTHR43289:SF34">
    <property type="entry name" value="SERINE_THREONINE-PROTEIN KINASE YBDM-RELATED"/>
    <property type="match status" value="1"/>
</dbReference>
<comment type="caution">
    <text evidence="9">The sequence shown here is derived from an EMBL/GenBank/DDBJ whole genome shotgun (WGS) entry which is preliminary data.</text>
</comment>
<keyword evidence="10" id="KW-1185">Reference proteome</keyword>
<evidence type="ECO:0000256" key="4">
    <source>
        <dbReference type="ARBA" id="ARBA00022840"/>
    </source>
</evidence>
<feature type="region of interest" description="Disordered" evidence="6">
    <location>
        <begin position="269"/>
        <end position="296"/>
    </location>
</feature>
<feature type="domain" description="Protein kinase" evidence="8">
    <location>
        <begin position="7"/>
        <end position="266"/>
    </location>
</feature>